<reference evidence="1 2" key="1">
    <citation type="journal article" date="2008" name="Int. J. Syst. Evol. Microbiol.">
        <title>Amphritea japonica sp. nov. and Amphritea balenae sp. nov., isolated from the sediment adjacent to sperm whale carcasses off Kagoshima, Japan.</title>
        <authorList>
            <person name="Miyazaki M."/>
            <person name="Nogi Y."/>
            <person name="Fujiwara Y."/>
            <person name="Kawato M."/>
            <person name="Nagahama T."/>
            <person name="Kubokawa K."/>
            <person name="Horikoshi K."/>
        </authorList>
    </citation>
    <scope>NUCLEOTIDE SEQUENCE [LARGE SCALE GENOMIC DNA]</scope>
    <source>
        <strain evidence="1 2">ATCC BAA-1530</strain>
    </source>
</reference>
<dbReference type="KEGG" id="ajp:AMJAP_1318"/>
<name>A0A7R6PAI7_9GAMM</name>
<dbReference type="GO" id="GO:0070475">
    <property type="term" value="P:rRNA base methylation"/>
    <property type="evidence" value="ECO:0007669"/>
    <property type="project" value="InterPro"/>
</dbReference>
<dbReference type="AlphaFoldDB" id="A0A7R6PAI7"/>
<protein>
    <submittedName>
        <fullName evidence="1">23S rRNA (Adenine2030-N6)-methyltransferase</fullName>
        <ecNumber evidence="1">2.1.1.266</ecNumber>
    </submittedName>
</protein>
<dbReference type="InterPro" id="IPR029063">
    <property type="entry name" value="SAM-dependent_MTases_sf"/>
</dbReference>
<dbReference type="RefSeq" id="WP_236588751.1">
    <property type="nucleotide sequence ID" value="NZ_AP014545.1"/>
</dbReference>
<accession>A0A7R6PAI7</accession>
<evidence type="ECO:0000313" key="2">
    <source>
        <dbReference type="Proteomes" id="UP000595663"/>
    </source>
</evidence>
<dbReference type="Proteomes" id="UP000595663">
    <property type="component" value="Chromosome"/>
</dbReference>
<dbReference type="EC" id="2.1.1.266" evidence="1"/>
<dbReference type="Pfam" id="PF04378">
    <property type="entry name" value="RsmJ"/>
    <property type="match status" value="1"/>
</dbReference>
<organism evidence="1 2">
    <name type="scientific">Amphritea japonica ATCC BAA-1530</name>
    <dbReference type="NCBI Taxonomy" id="1278309"/>
    <lineage>
        <taxon>Bacteria</taxon>
        <taxon>Pseudomonadati</taxon>
        <taxon>Pseudomonadota</taxon>
        <taxon>Gammaproteobacteria</taxon>
        <taxon>Oceanospirillales</taxon>
        <taxon>Oceanospirillaceae</taxon>
        <taxon>Amphritea</taxon>
    </lineage>
</organism>
<dbReference type="Gene3D" id="3.40.50.150">
    <property type="entry name" value="Vaccinia Virus protein VP39"/>
    <property type="match status" value="1"/>
</dbReference>
<keyword evidence="1" id="KW-0489">Methyltransferase</keyword>
<dbReference type="GO" id="GO:0036307">
    <property type="term" value="F:23S rRNA (adenine(2030)-N(6))-methyltransferase activity"/>
    <property type="evidence" value="ECO:0007669"/>
    <property type="project" value="UniProtKB-EC"/>
</dbReference>
<dbReference type="SUPFAM" id="SSF53335">
    <property type="entry name" value="S-adenosyl-L-methionine-dependent methyltransferases"/>
    <property type="match status" value="1"/>
</dbReference>
<gene>
    <name evidence="1" type="primary">rlmJ</name>
    <name evidence="1" type="ORF">AMJAP_1318</name>
</gene>
<dbReference type="InterPro" id="IPR007473">
    <property type="entry name" value="RlmJ"/>
</dbReference>
<keyword evidence="2" id="KW-1185">Reference proteome</keyword>
<keyword evidence="1" id="KW-0808">Transferase</keyword>
<evidence type="ECO:0000313" key="1">
    <source>
        <dbReference type="EMBL" id="BBB25913.1"/>
    </source>
</evidence>
<sequence length="231" mass="26440">MTSILKQPPNSVSTRGGISKLKNDKWPELKSYFDAIDECNKDGKLRFYPGSPLIAAQYLRKKDKAWLYELHPKDFNLLKQNTARHRSIKVMNEDSLSNVLGLLPPVSRRGLILIDPSYELKTDYEAVFRLVQQAHSKFATGTYALWYPVVDRQRINQLEKRFIKSGIKNIQRFELGLEPDSVERGMTASGMIVINPPWQLKDKLNQLLPRISKALDAGEGAYFTCDQLVNE</sequence>
<dbReference type="EMBL" id="AP014545">
    <property type="protein sequence ID" value="BBB25913.1"/>
    <property type="molecule type" value="Genomic_DNA"/>
</dbReference>
<dbReference type="PANTHER" id="PTHR37426">
    <property type="entry name" value="RIBOSOMAL RNA LARGE SUBUNIT METHYLTRANSFERASE J"/>
    <property type="match status" value="1"/>
</dbReference>
<proteinExistence type="predicted"/>
<dbReference type="PANTHER" id="PTHR37426:SF1">
    <property type="entry name" value="RIBOSOMAL RNA LARGE SUBUNIT METHYLTRANSFERASE J"/>
    <property type="match status" value="1"/>
</dbReference>
<dbReference type="GO" id="GO:0005829">
    <property type="term" value="C:cytosol"/>
    <property type="evidence" value="ECO:0007669"/>
    <property type="project" value="TreeGrafter"/>
</dbReference>